<dbReference type="InterPro" id="IPR036291">
    <property type="entry name" value="NAD(P)-bd_dom_sf"/>
</dbReference>
<dbReference type="EMBL" id="APJX01000003">
    <property type="protein sequence ID" value="EMS80195.1"/>
    <property type="molecule type" value="Genomic_DNA"/>
</dbReference>
<accession>S0G2W5</accession>
<dbReference type="Pfam" id="PF00106">
    <property type="entry name" value="adh_short"/>
    <property type="match status" value="1"/>
</dbReference>
<dbReference type="OrthoDB" id="658698at2"/>
<dbReference type="PANTHER" id="PTHR45024:SF2">
    <property type="entry name" value="SCP2 DOMAIN-CONTAINING PROTEIN"/>
    <property type="match status" value="1"/>
</dbReference>
<evidence type="ECO:0000256" key="2">
    <source>
        <dbReference type="ARBA" id="ARBA00023002"/>
    </source>
</evidence>
<dbReference type="SUPFAM" id="SSF51735">
    <property type="entry name" value="NAD(P)-binding Rossmann-fold domains"/>
    <property type="match status" value="1"/>
</dbReference>
<dbReference type="PANTHER" id="PTHR45024">
    <property type="entry name" value="DEHYDROGENASES, SHORT CHAIN"/>
    <property type="match status" value="1"/>
</dbReference>
<dbReference type="GO" id="GO:0016491">
    <property type="term" value="F:oxidoreductase activity"/>
    <property type="evidence" value="ECO:0007669"/>
    <property type="project" value="UniProtKB-KW"/>
</dbReference>
<evidence type="ECO:0000313" key="3">
    <source>
        <dbReference type="EMBL" id="EMS78512.1"/>
    </source>
</evidence>
<comment type="similarity">
    <text evidence="1">Belongs to the short-chain dehydrogenases/reductases (SDR) family.</text>
</comment>
<dbReference type="Gene3D" id="3.40.50.720">
    <property type="entry name" value="NAD(P)-binding Rossmann-like Domain"/>
    <property type="match status" value="1"/>
</dbReference>
<dbReference type="AlphaFoldDB" id="S0G2W5"/>
<organism evidence="3 5">
    <name type="scientific">Desulfotignum phosphitoxidans DSM 13687</name>
    <dbReference type="NCBI Taxonomy" id="1286635"/>
    <lineage>
        <taxon>Bacteria</taxon>
        <taxon>Pseudomonadati</taxon>
        <taxon>Thermodesulfobacteriota</taxon>
        <taxon>Desulfobacteria</taxon>
        <taxon>Desulfobacterales</taxon>
        <taxon>Desulfobacteraceae</taxon>
        <taxon>Desulfotignum</taxon>
    </lineage>
</organism>
<comment type="caution">
    <text evidence="3">The sequence shown here is derived from an EMBL/GenBank/DDBJ whole genome shotgun (WGS) entry which is preliminary data.</text>
</comment>
<protein>
    <submittedName>
        <fullName evidence="3 4">Short-chain dehydrogenase</fullName>
    </submittedName>
</protein>
<dbReference type="RefSeq" id="WP_006965546.1">
    <property type="nucleotide sequence ID" value="NZ_APJX01000003.1"/>
</dbReference>
<evidence type="ECO:0000313" key="5">
    <source>
        <dbReference type="Proteomes" id="UP000014216"/>
    </source>
</evidence>
<name>S0G2W5_9BACT</name>
<dbReference type="InterPro" id="IPR051687">
    <property type="entry name" value="Peroxisomal_Beta-Oxidation"/>
</dbReference>
<evidence type="ECO:0000313" key="4">
    <source>
        <dbReference type="EMBL" id="EMS80195.1"/>
    </source>
</evidence>
<sequence length="77" mass="8217">MIDFQGQTALVTGAGAGIGRAYALELARRGANVVVNDIGRTRDGLFCADVVVDDIDQVREFDTCGEIYSLGRPLTGR</sequence>
<dbReference type="EMBL" id="APJX01000008">
    <property type="protein sequence ID" value="EMS78512.1"/>
    <property type="molecule type" value="Genomic_DNA"/>
</dbReference>
<keyword evidence="2" id="KW-0560">Oxidoreductase</keyword>
<gene>
    <name evidence="4" type="ORF">Dpo_3c03390</name>
    <name evidence="3" type="ORF">Dpo_8c01790</name>
</gene>
<dbReference type="Proteomes" id="UP000014216">
    <property type="component" value="Unassembled WGS sequence"/>
</dbReference>
<proteinExistence type="inferred from homology"/>
<keyword evidence="5" id="KW-1185">Reference proteome</keyword>
<dbReference type="InterPro" id="IPR002347">
    <property type="entry name" value="SDR_fam"/>
</dbReference>
<evidence type="ECO:0000256" key="1">
    <source>
        <dbReference type="ARBA" id="ARBA00006484"/>
    </source>
</evidence>
<reference evidence="3 5" key="1">
    <citation type="journal article" date="2013" name="Genome Announc.">
        <title>Draft Genome Sequence of Desulfotignum phosphitoxidans DSM 13687 Strain FiPS-3.</title>
        <authorList>
            <person name="Poehlein A."/>
            <person name="Daniel R."/>
            <person name="Simeonova D.D."/>
        </authorList>
    </citation>
    <scope>NUCLEOTIDE SEQUENCE [LARGE SCALE GENOMIC DNA]</scope>
    <source>
        <strain evidence="3 5">DSM 13687</strain>
    </source>
</reference>